<dbReference type="Gene3D" id="1.10.510.10">
    <property type="entry name" value="Transferase(Phosphotransferase) domain 1"/>
    <property type="match status" value="1"/>
</dbReference>
<dbReference type="PROSITE" id="PS50011">
    <property type="entry name" value="PROTEIN_KINASE_DOM"/>
    <property type="match status" value="1"/>
</dbReference>
<dbReference type="AlphaFoldDB" id="A0A078B9A5"/>
<dbReference type="Pfam" id="PF00069">
    <property type="entry name" value="Pkinase"/>
    <property type="match status" value="1"/>
</dbReference>
<dbReference type="InParanoid" id="A0A078B9A5"/>
<dbReference type="InterPro" id="IPR011009">
    <property type="entry name" value="Kinase-like_dom_sf"/>
</dbReference>
<dbReference type="SUPFAM" id="SSF56112">
    <property type="entry name" value="Protein kinase-like (PK-like)"/>
    <property type="match status" value="1"/>
</dbReference>
<keyword evidence="3" id="KW-1185">Reference proteome</keyword>
<dbReference type="GO" id="GO:0005524">
    <property type="term" value="F:ATP binding"/>
    <property type="evidence" value="ECO:0007669"/>
    <property type="project" value="InterPro"/>
</dbReference>
<sequence length="144" mass="16680">MAQLLSSSKSYVGKPSFKAPEINSSEEFSYSTQVDVWSLGVILYYMCSKKYQYQGKTIANIKQQDQTKHILLEGEQKVFEPLLNKMLQFNPALRIDAHQVLLELCKLNNEPLIKHLEIEEEKQSLHSPPRNVVANTRRLQLWCD</sequence>
<organism evidence="2 3">
    <name type="scientific">Stylonychia lemnae</name>
    <name type="common">Ciliate</name>
    <dbReference type="NCBI Taxonomy" id="5949"/>
    <lineage>
        <taxon>Eukaryota</taxon>
        <taxon>Sar</taxon>
        <taxon>Alveolata</taxon>
        <taxon>Ciliophora</taxon>
        <taxon>Intramacronucleata</taxon>
        <taxon>Spirotrichea</taxon>
        <taxon>Stichotrichia</taxon>
        <taxon>Sporadotrichida</taxon>
        <taxon>Oxytrichidae</taxon>
        <taxon>Stylonychinae</taxon>
        <taxon>Stylonychia</taxon>
    </lineage>
</organism>
<dbReference type="PANTHER" id="PTHR24362:SF309">
    <property type="entry name" value="PROTEIN KINASE DOMAIN-CONTAINING PROTEIN"/>
    <property type="match status" value="1"/>
</dbReference>
<proteinExistence type="predicted"/>
<dbReference type="GO" id="GO:0004672">
    <property type="term" value="F:protein kinase activity"/>
    <property type="evidence" value="ECO:0007669"/>
    <property type="project" value="InterPro"/>
</dbReference>
<evidence type="ECO:0000313" key="2">
    <source>
        <dbReference type="EMBL" id="CDW90964.1"/>
    </source>
</evidence>
<keyword evidence="2" id="KW-0418">Kinase</keyword>
<protein>
    <submittedName>
        <fullName evidence="2">Serine threonine-protein kinase chk2-like</fullName>
    </submittedName>
</protein>
<dbReference type="InterPro" id="IPR000719">
    <property type="entry name" value="Prot_kinase_dom"/>
</dbReference>
<dbReference type="OrthoDB" id="7869584at2759"/>
<evidence type="ECO:0000313" key="3">
    <source>
        <dbReference type="Proteomes" id="UP000039865"/>
    </source>
</evidence>
<gene>
    <name evidence="2" type="primary">Contig15113.g16109</name>
    <name evidence="2" type="ORF">STYLEM_20112</name>
</gene>
<evidence type="ECO:0000259" key="1">
    <source>
        <dbReference type="PROSITE" id="PS50011"/>
    </source>
</evidence>
<feature type="domain" description="Protein kinase" evidence="1">
    <location>
        <begin position="1"/>
        <end position="113"/>
    </location>
</feature>
<reference evidence="2 3" key="1">
    <citation type="submission" date="2014-06" db="EMBL/GenBank/DDBJ databases">
        <authorList>
            <person name="Swart Estienne"/>
        </authorList>
    </citation>
    <scope>NUCLEOTIDE SEQUENCE [LARGE SCALE GENOMIC DNA]</scope>
    <source>
        <strain evidence="2 3">130c</strain>
    </source>
</reference>
<dbReference type="Proteomes" id="UP000039865">
    <property type="component" value="Unassembled WGS sequence"/>
</dbReference>
<dbReference type="EMBL" id="CCKQ01018958">
    <property type="protein sequence ID" value="CDW90964.1"/>
    <property type="molecule type" value="Genomic_DNA"/>
</dbReference>
<dbReference type="PANTHER" id="PTHR24362">
    <property type="entry name" value="SERINE/THREONINE-PROTEIN KINASE NEK"/>
    <property type="match status" value="1"/>
</dbReference>
<accession>A0A078B9A5</accession>
<keyword evidence="2" id="KW-0808">Transferase</keyword>
<name>A0A078B9A5_STYLE</name>